<dbReference type="Gene3D" id="3.30.160.60">
    <property type="entry name" value="Classic Zinc Finger"/>
    <property type="match status" value="1"/>
</dbReference>
<dbReference type="Proteomes" id="UP001152320">
    <property type="component" value="Chromosome 11"/>
</dbReference>
<dbReference type="InterPro" id="IPR000315">
    <property type="entry name" value="Znf_B-box"/>
</dbReference>
<dbReference type="InterPro" id="IPR018957">
    <property type="entry name" value="Znf_C3HC4_RING-type"/>
</dbReference>
<dbReference type="Pfam" id="PF00643">
    <property type="entry name" value="zf-B_box"/>
    <property type="match status" value="1"/>
</dbReference>
<dbReference type="GO" id="GO:0008270">
    <property type="term" value="F:zinc ion binding"/>
    <property type="evidence" value="ECO:0007669"/>
    <property type="project" value="UniProtKB-KW"/>
</dbReference>
<reference evidence="7" key="1">
    <citation type="submission" date="2021-10" db="EMBL/GenBank/DDBJ databases">
        <title>Tropical sea cucumber genome reveals ecological adaptation and Cuvierian tubules defense mechanism.</title>
        <authorList>
            <person name="Chen T."/>
        </authorList>
    </citation>
    <scope>NUCLEOTIDE SEQUENCE</scope>
    <source>
        <strain evidence="7">Nanhai2018</strain>
        <tissue evidence="7">Muscle</tissue>
    </source>
</reference>
<comment type="caution">
    <text evidence="7">The sequence shown here is derived from an EMBL/GenBank/DDBJ whole genome shotgun (WGS) entry which is preliminary data.</text>
</comment>
<name>A0A9Q1BV87_HOLLE</name>
<proteinExistence type="predicted"/>
<dbReference type="PANTHER" id="PTHR25462">
    <property type="entry name" value="BONUS, ISOFORM C-RELATED"/>
    <property type="match status" value="1"/>
</dbReference>
<feature type="domain" description="B box-type" evidence="6">
    <location>
        <begin position="95"/>
        <end position="141"/>
    </location>
</feature>
<dbReference type="PROSITE" id="PS50089">
    <property type="entry name" value="ZF_RING_2"/>
    <property type="match status" value="1"/>
</dbReference>
<accession>A0A9Q1BV87</accession>
<dbReference type="CDD" id="cd19757">
    <property type="entry name" value="Bbox1"/>
    <property type="match status" value="1"/>
</dbReference>
<dbReference type="InterPro" id="IPR013087">
    <property type="entry name" value="Znf_C2H2_type"/>
</dbReference>
<dbReference type="InterPro" id="IPR047153">
    <property type="entry name" value="TRIM45/56/19-like"/>
</dbReference>
<keyword evidence="8" id="KW-1185">Reference proteome</keyword>
<evidence type="ECO:0000313" key="7">
    <source>
        <dbReference type="EMBL" id="KAJ8033367.1"/>
    </source>
</evidence>
<evidence type="ECO:0000256" key="2">
    <source>
        <dbReference type="ARBA" id="ARBA00022771"/>
    </source>
</evidence>
<sequence length="671" mass="77034">MAEKVMKDIKEDFLHCAICVDRLKNPKMLPCIHTFCCECLTKYAESCREEQLTCPTCRKEFELPENGVHELQTNFHLVSLGDRIDLFEKLTSCTEKPQQCDSCNIKEVSTYCLDCENVFCIACNDHHARFPALRSHSVVPVEKFKERHFRDSLKNTKVPFCDLHSSEKLRFYCKTCLKMICRDCTIVQHPRPEHEYVEAPSQVDDMKKLLTKLLQESQTQLESKLRYVDEGNKGAKSVRNTSESLKQEIVTCYQQMMKTIQHNLKSEMENLCANVTDIQKSQLANIGGCVKVASTWIERAQNTHKMTQKIMEESNTWELLAMSKDLIFAFHSLRSDCKEFEWHRSDMEHGFPIFSPASTPSLNLGGLIDEMDIVVKDPEGNFITCTFHFQSSTLRLTRLRKEFNYEAARADSVPPYKWEKYVPGYANVTAAADNRNCVFVGLGRWLAKFSFSSKAIEAFWDTSEHEESFITCIDFNCSRETLFLVHNNNSPVRETSQKAIRKKSQEEKMAWGCTYEVPGDHTPLKSIITTSDAIFCTSCNHDKQIVLLIKYAEFLCKDITPPNNVGNPKFITVLNGAYTENTREICQPSNLRRHINVKDCRCYALWSGQKLSKAPDSVMIITEYDSIEQILINSWTVHGGNAYPLACFYDSYKNELNVCDKFGRVKACQQA</sequence>
<dbReference type="InterPro" id="IPR013083">
    <property type="entry name" value="Znf_RING/FYVE/PHD"/>
</dbReference>
<organism evidence="7 8">
    <name type="scientific">Holothuria leucospilota</name>
    <name type="common">Black long sea cucumber</name>
    <name type="synonym">Mertensiothuria leucospilota</name>
    <dbReference type="NCBI Taxonomy" id="206669"/>
    <lineage>
        <taxon>Eukaryota</taxon>
        <taxon>Metazoa</taxon>
        <taxon>Echinodermata</taxon>
        <taxon>Eleutherozoa</taxon>
        <taxon>Echinozoa</taxon>
        <taxon>Holothuroidea</taxon>
        <taxon>Aspidochirotacea</taxon>
        <taxon>Aspidochirotida</taxon>
        <taxon>Holothuriidae</taxon>
        <taxon>Holothuria</taxon>
    </lineage>
</organism>
<keyword evidence="1" id="KW-0479">Metal-binding</keyword>
<dbReference type="PROSITE" id="PS00518">
    <property type="entry name" value="ZF_RING_1"/>
    <property type="match status" value="1"/>
</dbReference>
<dbReference type="SUPFAM" id="SSF57850">
    <property type="entry name" value="RING/U-box"/>
    <property type="match status" value="1"/>
</dbReference>
<dbReference type="PROSITE" id="PS00028">
    <property type="entry name" value="ZINC_FINGER_C2H2_1"/>
    <property type="match status" value="1"/>
</dbReference>
<evidence type="ECO:0000259" key="6">
    <source>
        <dbReference type="PROSITE" id="PS50119"/>
    </source>
</evidence>
<dbReference type="PANTHER" id="PTHR25462:SF296">
    <property type="entry name" value="MEIOTIC P26, ISOFORM F"/>
    <property type="match status" value="1"/>
</dbReference>
<dbReference type="Pfam" id="PF00097">
    <property type="entry name" value="zf-C3HC4"/>
    <property type="match status" value="1"/>
</dbReference>
<dbReference type="InterPro" id="IPR017907">
    <property type="entry name" value="Znf_RING_CS"/>
</dbReference>
<protein>
    <submittedName>
        <fullName evidence="7">E3 ubiquitin-protein ligase TRIM56</fullName>
    </submittedName>
</protein>
<feature type="domain" description="B box-type" evidence="6">
    <location>
        <begin position="156"/>
        <end position="199"/>
    </location>
</feature>
<dbReference type="SMART" id="SM00336">
    <property type="entry name" value="BBOX"/>
    <property type="match status" value="2"/>
</dbReference>
<evidence type="ECO:0000259" key="5">
    <source>
        <dbReference type="PROSITE" id="PS50089"/>
    </source>
</evidence>
<evidence type="ECO:0000256" key="3">
    <source>
        <dbReference type="ARBA" id="ARBA00022833"/>
    </source>
</evidence>
<dbReference type="InterPro" id="IPR001841">
    <property type="entry name" value="Znf_RING"/>
</dbReference>
<gene>
    <name evidence="7" type="ORF">HOLleu_23583</name>
</gene>
<evidence type="ECO:0000256" key="4">
    <source>
        <dbReference type="PROSITE-ProRule" id="PRU00024"/>
    </source>
</evidence>
<dbReference type="SMART" id="SM00184">
    <property type="entry name" value="RING"/>
    <property type="match status" value="1"/>
</dbReference>
<dbReference type="OrthoDB" id="6270329at2759"/>
<evidence type="ECO:0000256" key="1">
    <source>
        <dbReference type="ARBA" id="ARBA00022723"/>
    </source>
</evidence>
<evidence type="ECO:0000313" key="8">
    <source>
        <dbReference type="Proteomes" id="UP001152320"/>
    </source>
</evidence>
<dbReference type="AlphaFoldDB" id="A0A9Q1BV87"/>
<dbReference type="EMBL" id="JAIZAY010000011">
    <property type="protein sequence ID" value="KAJ8033367.1"/>
    <property type="molecule type" value="Genomic_DNA"/>
</dbReference>
<dbReference type="Gene3D" id="3.30.40.10">
    <property type="entry name" value="Zinc/RING finger domain, C3HC4 (zinc finger)"/>
    <property type="match status" value="1"/>
</dbReference>
<dbReference type="PROSITE" id="PS50119">
    <property type="entry name" value="ZF_BBOX"/>
    <property type="match status" value="2"/>
</dbReference>
<feature type="domain" description="RING-type" evidence="5">
    <location>
        <begin position="16"/>
        <end position="58"/>
    </location>
</feature>
<keyword evidence="2 4" id="KW-0863">Zinc-finger</keyword>
<keyword evidence="3" id="KW-0862">Zinc</keyword>
<dbReference type="SUPFAM" id="SSF57845">
    <property type="entry name" value="B-box zinc-binding domain"/>
    <property type="match status" value="1"/>
</dbReference>